<comment type="cofactor">
    <cofactor evidence="1">
        <name>a divalent metal cation</name>
        <dbReference type="ChEBI" id="CHEBI:60240"/>
    </cofactor>
</comment>
<dbReference type="RefSeq" id="XP_028151792.1">
    <property type="nucleotide sequence ID" value="XM_028295991.1"/>
</dbReference>
<evidence type="ECO:0000259" key="5">
    <source>
        <dbReference type="Pfam" id="PF13613"/>
    </source>
</evidence>
<accession>A0A6P7H041</accession>
<evidence type="ECO:0000256" key="1">
    <source>
        <dbReference type="ARBA" id="ARBA00001968"/>
    </source>
</evidence>
<feature type="domain" description="Transposase Helix-turn-helix" evidence="5">
    <location>
        <begin position="100"/>
        <end position="149"/>
    </location>
</feature>
<gene>
    <name evidence="6" type="primary">LOC114345171</name>
</gene>
<dbReference type="PANTHER" id="PTHR23080">
    <property type="entry name" value="THAP DOMAIN PROTEIN"/>
    <property type="match status" value="1"/>
</dbReference>
<keyword evidence="2" id="KW-0479">Metal-binding</keyword>
<organism evidence="6">
    <name type="scientific">Diabrotica virgifera virgifera</name>
    <name type="common">western corn rootworm</name>
    <dbReference type="NCBI Taxonomy" id="50390"/>
    <lineage>
        <taxon>Eukaryota</taxon>
        <taxon>Metazoa</taxon>
        <taxon>Ecdysozoa</taxon>
        <taxon>Arthropoda</taxon>
        <taxon>Hexapoda</taxon>
        <taxon>Insecta</taxon>
        <taxon>Pterygota</taxon>
        <taxon>Neoptera</taxon>
        <taxon>Endopterygota</taxon>
        <taxon>Coleoptera</taxon>
        <taxon>Polyphaga</taxon>
        <taxon>Cucujiformia</taxon>
        <taxon>Chrysomeloidea</taxon>
        <taxon>Chrysomelidae</taxon>
        <taxon>Galerucinae</taxon>
        <taxon>Diabroticina</taxon>
        <taxon>Diabroticites</taxon>
        <taxon>Diabrotica</taxon>
    </lineage>
</organism>
<evidence type="ECO:0000256" key="2">
    <source>
        <dbReference type="ARBA" id="ARBA00022723"/>
    </source>
</evidence>
<dbReference type="Pfam" id="PF13613">
    <property type="entry name" value="HTH_Tnp_4"/>
    <property type="match status" value="1"/>
</dbReference>
<reference evidence="6" key="1">
    <citation type="submission" date="2025-08" db="UniProtKB">
        <authorList>
            <consortium name="RefSeq"/>
        </authorList>
    </citation>
    <scope>IDENTIFICATION</scope>
    <source>
        <tissue evidence="6">Whole insect</tissue>
    </source>
</reference>
<dbReference type="Pfam" id="PF13359">
    <property type="entry name" value="DDE_Tnp_4"/>
    <property type="match status" value="1"/>
</dbReference>
<evidence type="ECO:0000256" key="3">
    <source>
        <dbReference type="SAM" id="MobiDB-lite"/>
    </source>
</evidence>
<proteinExistence type="predicted"/>
<dbReference type="GO" id="GO:0046872">
    <property type="term" value="F:metal ion binding"/>
    <property type="evidence" value="ECO:0007669"/>
    <property type="project" value="UniProtKB-KW"/>
</dbReference>
<sequence length="304" mass="34588">MTALEQSPDSLNVENGETAGTSTQTCLTSEDLNKQQELLSFAEEKLNKLSNRFSKVTLSYNSLKDDNTKCLYYTGLEFPILNILFNKIKQHIPTSSISALEPCEQYLLTLIKLRLNLPFKDLAYRFGISNSTCSSYFNIIISILYQKLKTLIIWPEQEVAQKNIPSCFKEVFQDRTSVIIDCFEVPIEKPSNYLTQQQCWSNYKHHNTIKFLIGMTPQGSISYISNAWGGRTSDKQIVELSGFLDKIKPHDVVLADRGFLIEESLAFLQAKLVIPAFTKGKKQLIPLEIEQTRRIAHLLSGITF</sequence>
<dbReference type="InterPro" id="IPR027805">
    <property type="entry name" value="Transposase_HTH_dom"/>
</dbReference>
<dbReference type="InParanoid" id="A0A6P7H041"/>
<feature type="region of interest" description="Disordered" evidence="3">
    <location>
        <begin position="1"/>
        <end position="24"/>
    </location>
</feature>
<name>A0A6P7H041_DIAVI</name>
<evidence type="ECO:0000313" key="6">
    <source>
        <dbReference type="RefSeq" id="XP_028151792.1"/>
    </source>
</evidence>
<protein>
    <submittedName>
        <fullName evidence="6">Uncharacterized protein LOC114345171</fullName>
    </submittedName>
</protein>
<dbReference type="InterPro" id="IPR027806">
    <property type="entry name" value="HARBI1_dom"/>
</dbReference>
<feature type="domain" description="DDE Tnp4" evidence="4">
    <location>
        <begin position="180"/>
        <end position="297"/>
    </location>
</feature>
<evidence type="ECO:0000259" key="4">
    <source>
        <dbReference type="Pfam" id="PF13359"/>
    </source>
</evidence>
<dbReference type="AlphaFoldDB" id="A0A6P7H041"/>